<dbReference type="Gene3D" id="3.40.190.10">
    <property type="entry name" value="Periplasmic binding protein-like II"/>
    <property type="match status" value="1"/>
</dbReference>
<name>A0A2L0EW47_SORCE</name>
<reference evidence="1 2" key="1">
    <citation type="submission" date="2015-09" db="EMBL/GenBank/DDBJ databases">
        <title>Sorangium comparison.</title>
        <authorList>
            <person name="Zaburannyi N."/>
            <person name="Bunk B."/>
            <person name="Overmann J."/>
            <person name="Mueller R."/>
        </authorList>
    </citation>
    <scope>NUCLEOTIDE SEQUENCE [LARGE SCALE GENOMIC DNA]</scope>
    <source>
        <strain evidence="1 2">So ce26</strain>
    </source>
</reference>
<organism evidence="1 2">
    <name type="scientific">Sorangium cellulosum</name>
    <name type="common">Polyangium cellulosum</name>
    <dbReference type="NCBI Taxonomy" id="56"/>
    <lineage>
        <taxon>Bacteria</taxon>
        <taxon>Pseudomonadati</taxon>
        <taxon>Myxococcota</taxon>
        <taxon>Polyangia</taxon>
        <taxon>Polyangiales</taxon>
        <taxon>Polyangiaceae</taxon>
        <taxon>Sorangium</taxon>
    </lineage>
</organism>
<dbReference type="RefSeq" id="WP_104982199.1">
    <property type="nucleotide sequence ID" value="NZ_CP012673.1"/>
</dbReference>
<dbReference type="Proteomes" id="UP000238348">
    <property type="component" value="Chromosome"/>
</dbReference>
<dbReference type="SUPFAM" id="SSF53850">
    <property type="entry name" value="Periplasmic binding protein-like II"/>
    <property type="match status" value="1"/>
</dbReference>
<accession>A0A2L0EW47</accession>
<proteinExistence type="predicted"/>
<evidence type="ECO:0008006" key="3">
    <source>
        <dbReference type="Google" id="ProtNLM"/>
    </source>
</evidence>
<dbReference type="Pfam" id="PF13531">
    <property type="entry name" value="SBP_bac_11"/>
    <property type="match status" value="1"/>
</dbReference>
<sequence>MARIPGETEHDAPSGPSIAREALKAAVALGVLGALVGYVSRGGNLARGMPAPPQFVDVEAFRADCGPRDVNGRPLIVNMVYSEDKRSWLEYAAERFARRCPNIQVKLTAMGDIESADAIIDAYLEPKYKQQKNELPTLWAPADDIVVQYLAARWKQRSSEVPDAGELLDGSEARSLARSPLVVLVWHDRYQVLEAILRSGRSEEGPWWQIPCALVPRDAELSKVALEDRVPGRWIDWYGPLTPPPAKKPAVAPKTRTPIKPAYEAPFPTLQEIERWGRVKFGHTSPTRAASGLETLYLMAYAYVLPPKERAALEGSDAPAQGSAGGGLTGSEHLRGAFARALAERKDSLRQALGRCEGGLDEAPESARLLTESMINVGPGRYDGVMTYEHLTLPALKRLGAHESTLRDARIIYPQPTIVNEHPAVFIRPDPAQRQAASRWLDFLLAEEMQEKAIQYGFRPANPDVSIRASDVDENPFLDLRRYGVELDPDLREPPGLDGDAIHELIGIWQDATGRY</sequence>
<protein>
    <recommendedName>
        <fullName evidence="3">ABC transporter substrate-binding protein</fullName>
    </recommendedName>
</protein>
<dbReference type="OrthoDB" id="138542at2"/>
<dbReference type="AlphaFoldDB" id="A0A2L0EW47"/>
<dbReference type="EMBL" id="CP012673">
    <property type="protein sequence ID" value="AUX43531.1"/>
    <property type="molecule type" value="Genomic_DNA"/>
</dbReference>
<gene>
    <name evidence="1" type="ORF">SOCE26_049800</name>
</gene>
<evidence type="ECO:0000313" key="1">
    <source>
        <dbReference type="EMBL" id="AUX43531.1"/>
    </source>
</evidence>
<evidence type="ECO:0000313" key="2">
    <source>
        <dbReference type="Proteomes" id="UP000238348"/>
    </source>
</evidence>